<keyword evidence="1" id="KW-1133">Transmembrane helix</keyword>
<dbReference type="STRING" id="571915.CMUST_08745"/>
<dbReference type="EMBL" id="CP011542">
    <property type="protein sequence ID" value="AKK06073.1"/>
    <property type="molecule type" value="Genomic_DNA"/>
</dbReference>
<accession>A0A0G3H2K8</accession>
<dbReference type="AlphaFoldDB" id="A0A0G3H2K8"/>
<gene>
    <name evidence="2" type="ORF">CMUST_08745</name>
</gene>
<reference evidence="3" key="2">
    <citation type="submission" date="2015-05" db="EMBL/GenBank/DDBJ databases">
        <title>Complete genome sequence of Corynebacterium mustelae DSM 45274, isolated from various tissues of a male ferret with lethal sepsis.</title>
        <authorList>
            <person name="Ruckert C."/>
            <person name="Albersmeier A."/>
            <person name="Winkler A."/>
            <person name="Tauch A."/>
        </authorList>
    </citation>
    <scope>NUCLEOTIDE SEQUENCE [LARGE SCALE GENOMIC DNA]</scope>
    <source>
        <strain evidence="3">DSM 45274</strain>
    </source>
</reference>
<keyword evidence="1" id="KW-0812">Transmembrane</keyword>
<dbReference type="KEGG" id="cmv:CMUST_08745"/>
<proteinExistence type="predicted"/>
<keyword evidence="3" id="KW-1185">Reference proteome</keyword>
<protein>
    <submittedName>
        <fullName evidence="2">Uncharacterized protein</fullName>
    </submittedName>
</protein>
<sequence>MVGLELLNRKNSGELSCHIALKLAYAVACFVVCFEVFLRHESSMDISVLMVSLKSCIK</sequence>
<feature type="transmembrane region" description="Helical" evidence="1">
    <location>
        <begin position="20"/>
        <end position="38"/>
    </location>
</feature>
<evidence type="ECO:0000256" key="1">
    <source>
        <dbReference type="SAM" id="Phobius"/>
    </source>
</evidence>
<evidence type="ECO:0000313" key="2">
    <source>
        <dbReference type="EMBL" id="AKK06073.1"/>
    </source>
</evidence>
<dbReference type="Proteomes" id="UP000035199">
    <property type="component" value="Chromosome"/>
</dbReference>
<keyword evidence="1" id="KW-0472">Membrane</keyword>
<organism evidence="2 3">
    <name type="scientific">Corynebacterium mustelae</name>
    <dbReference type="NCBI Taxonomy" id="571915"/>
    <lineage>
        <taxon>Bacteria</taxon>
        <taxon>Bacillati</taxon>
        <taxon>Actinomycetota</taxon>
        <taxon>Actinomycetes</taxon>
        <taxon>Mycobacteriales</taxon>
        <taxon>Corynebacteriaceae</taxon>
        <taxon>Corynebacterium</taxon>
    </lineage>
</organism>
<evidence type="ECO:0000313" key="3">
    <source>
        <dbReference type="Proteomes" id="UP000035199"/>
    </source>
</evidence>
<name>A0A0G3H2K8_9CORY</name>
<reference evidence="2 3" key="1">
    <citation type="journal article" date="2015" name="Genome Announc.">
        <title>Complete Genome Sequence of the Type Strain Corynebacterium mustelae DSM 45274, Isolated from Various Tissues of a Male Ferret with Lethal Sepsis.</title>
        <authorList>
            <person name="Ruckert C."/>
            <person name="Eimer J."/>
            <person name="Winkler A."/>
            <person name="Tauch A."/>
        </authorList>
    </citation>
    <scope>NUCLEOTIDE SEQUENCE [LARGE SCALE GENOMIC DNA]</scope>
    <source>
        <strain evidence="2 3">DSM 45274</strain>
    </source>
</reference>
<dbReference type="PATRIC" id="fig|571915.4.peg.1859"/>